<dbReference type="AlphaFoldDB" id="Q0AXD2"/>
<dbReference type="Proteomes" id="UP000001968">
    <property type="component" value="Chromosome"/>
</dbReference>
<dbReference type="InterPro" id="IPR035198">
    <property type="entry name" value="SU10_MCP"/>
</dbReference>
<proteinExistence type="predicted"/>
<gene>
    <name evidence="1" type="ordered locus">Swol_1314</name>
</gene>
<keyword evidence="2" id="KW-1185">Reference proteome</keyword>
<dbReference type="EMBL" id="CP000448">
    <property type="protein sequence ID" value="ABI68622.1"/>
    <property type="molecule type" value="Genomic_DNA"/>
</dbReference>
<reference evidence="2" key="1">
    <citation type="journal article" date="2010" name="Environ. Microbiol.">
        <title>The genome of Syntrophomonas wolfei: new insights into syntrophic metabolism and biohydrogen production.</title>
        <authorList>
            <person name="Sieber J.R."/>
            <person name="Sims D.R."/>
            <person name="Han C."/>
            <person name="Kim E."/>
            <person name="Lykidis A."/>
            <person name="Lapidus A.L."/>
            <person name="McDonnald E."/>
            <person name="Rohlin L."/>
            <person name="Culley D.E."/>
            <person name="Gunsalus R."/>
            <person name="McInerney M.J."/>
        </authorList>
    </citation>
    <scope>NUCLEOTIDE SEQUENCE [LARGE SCALE GENOMIC DNA]</scope>
    <source>
        <strain evidence="2">DSM 2245B / Goettingen</strain>
    </source>
</reference>
<evidence type="ECO:0000313" key="1">
    <source>
        <dbReference type="EMBL" id="ABI68622.1"/>
    </source>
</evidence>
<dbReference type="Pfam" id="PF17236">
    <property type="entry name" value="SU10_MCP"/>
    <property type="match status" value="1"/>
</dbReference>
<dbReference type="KEGG" id="swo:Swol_1314"/>
<dbReference type="RefSeq" id="WP_011640722.1">
    <property type="nucleotide sequence ID" value="NC_008346.1"/>
</dbReference>
<sequence>MIKTTNFTDLENINLTKEISLVSPMDCPLTTIIMGKGYDTTGSKIVTWREKTLDNTEDISQVEGSTTNTFQSSARAEKSNVCEIFKKATSISGTADASSITGVSNLFAEEINDRLIEMKVNIEKKLINGTKDDGSTSPYVRKMDGLLAFALPENIVKSPTITEPKIKETVKKLWDAGMSSGTYIAMVNADLKEDIDALYANKYSYIAQESLFGLIVSSIQTNYGTIKLVLNRHMPTDKMVVFDPAFVKISYLRQPHFELLAKTGDSINGHVIAEMTLKMLNQKAIAVFEIDVVAPILSGATIDDTKKIVTITMSEKISNATASIAALKEKVTVATDGTTFAALGASDKVAITNGKLVVTFNSALSTATNKIKVGADALKDSAGNKNAEFTTDAIDATV</sequence>
<evidence type="ECO:0000313" key="2">
    <source>
        <dbReference type="Proteomes" id="UP000001968"/>
    </source>
</evidence>
<dbReference type="STRING" id="335541.Swol_1314"/>
<name>Q0AXD2_SYNWW</name>
<dbReference type="HOGENOM" id="CLU_058048_1_0_9"/>
<organism evidence="1 2">
    <name type="scientific">Syntrophomonas wolfei subsp. wolfei (strain DSM 2245B / Goettingen)</name>
    <dbReference type="NCBI Taxonomy" id="335541"/>
    <lineage>
        <taxon>Bacteria</taxon>
        <taxon>Bacillati</taxon>
        <taxon>Bacillota</taxon>
        <taxon>Clostridia</taxon>
        <taxon>Eubacteriales</taxon>
        <taxon>Syntrophomonadaceae</taxon>
        <taxon>Syntrophomonas</taxon>
    </lineage>
</organism>
<accession>Q0AXD2</accession>
<dbReference type="eggNOG" id="ENOG502Z836">
    <property type="taxonomic scope" value="Bacteria"/>
</dbReference>
<protein>
    <submittedName>
        <fullName evidence="1">Uncharacterized protein</fullName>
    </submittedName>
</protein>